<proteinExistence type="predicted"/>
<keyword evidence="1" id="KW-0175">Coiled coil</keyword>
<feature type="compositionally biased region" description="Low complexity" evidence="2">
    <location>
        <begin position="599"/>
        <end position="609"/>
    </location>
</feature>
<accession>A0ABR3UW42</accession>
<comment type="caution">
    <text evidence="3">The sequence shown here is derived from an EMBL/GenBank/DDBJ whole genome shotgun (WGS) entry which is preliminary data.</text>
</comment>
<feature type="coiled-coil region" evidence="1">
    <location>
        <begin position="197"/>
        <end position="224"/>
    </location>
</feature>
<keyword evidence="4" id="KW-1185">Reference proteome</keyword>
<feature type="region of interest" description="Disordered" evidence="2">
    <location>
        <begin position="641"/>
        <end position="674"/>
    </location>
</feature>
<feature type="compositionally biased region" description="Basic and acidic residues" evidence="2">
    <location>
        <begin position="585"/>
        <end position="596"/>
    </location>
</feature>
<feature type="compositionally biased region" description="Polar residues" evidence="2">
    <location>
        <begin position="644"/>
        <end position="657"/>
    </location>
</feature>
<feature type="compositionally biased region" description="Polar residues" evidence="2">
    <location>
        <begin position="150"/>
        <end position="168"/>
    </location>
</feature>
<feature type="compositionally biased region" description="Polar residues" evidence="2">
    <location>
        <begin position="1"/>
        <end position="16"/>
    </location>
</feature>
<feature type="region of interest" description="Disordered" evidence="2">
    <location>
        <begin position="565"/>
        <end position="609"/>
    </location>
</feature>
<evidence type="ECO:0000256" key="2">
    <source>
        <dbReference type="SAM" id="MobiDB-lite"/>
    </source>
</evidence>
<evidence type="ECO:0000256" key="1">
    <source>
        <dbReference type="SAM" id="Coils"/>
    </source>
</evidence>
<feature type="region of interest" description="Disordered" evidence="2">
    <location>
        <begin position="376"/>
        <end position="398"/>
    </location>
</feature>
<dbReference type="Proteomes" id="UP001578633">
    <property type="component" value="Chromosome 1"/>
</dbReference>
<reference evidence="3 4" key="1">
    <citation type="submission" date="2024-09" db="EMBL/GenBank/DDBJ databases">
        <title>T2T genomes of carrot and Alternaria dauci and their utility for understanding host-pathogen interaction during carrot leaf blight disease.</title>
        <authorList>
            <person name="Liu W."/>
            <person name="Xu S."/>
            <person name="Ou C."/>
            <person name="Liu X."/>
            <person name="Zhuang F."/>
            <person name="Deng X.W."/>
        </authorList>
    </citation>
    <scope>NUCLEOTIDE SEQUENCE [LARGE SCALE GENOMIC DNA]</scope>
    <source>
        <strain evidence="3 4">A2016</strain>
    </source>
</reference>
<evidence type="ECO:0000313" key="3">
    <source>
        <dbReference type="EMBL" id="KAL1800500.1"/>
    </source>
</evidence>
<sequence length="674" mass="75532">MHGRASTNKGGMQGLSQMWLVQGKRARDRDAGKRRRSQNEASSASNPSAIRSKHTDELKANIATQDQTISTFRSQSTSLGSSYESQVASLVESHSVEVASLKNHIRALEEQIGKHGLHHASGNNSPSVLYTIETPHTPIHETAQVIADTVSTSSIESESKQRSPQRLASSVEMENLKRKLSSTRRPETTTRNLLPELNLYKQNNVALQQQIESLMAKLNDSKKSERELRNILGMTEMKCAEFEDKATHADKLAKSMQALQNTIDHLESRLEIANTKRLDAEEQLSNLRNDKSPFDLSSLTSQVPSSADPTTFGPRIDRSIGFSGASPTSSELDSQENSTLAAFVAHVAHLQDQVREKDLYIADLEKELQQLRQTSPQLERGHNTPAANLVTQDQSREAHRTDTYMGQLRNAVLNREAVIEEKDRDIRAIEKQLEHHKLLLQAEVRRNAAMKLHIATEADSWPELTSLARREDIDRWMDRLHERLRREQPKTKGKALIDTPDVQMETLRKEIDFYVREIILFKLDIKGYKSDMRKLKKVTAQMEAYGRTSELESEACSLRQTATPVHSQFAPPTPEFSSTSSPVMEHSHTRNGKDDVGESYVSPSPSASSRNLDYVAVVPRNSPELDIPRTLHDIALREGHAVETDSTNCRASSQTAAPRSAERPKATVRTLMVS</sequence>
<gene>
    <name evidence="3" type="ORF">ACET3X_000842</name>
</gene>
<feature type="region of interest" description="Disordered" evidence="2">
    <location>
        <begin position="289"/>
        <end position="315"/>
    </location>
</feature>
<name>A0ABR3UW42_9PLEO</name>
<dbReference type="GeneID" id="96081164"/>
<feature type="region of interest" description="Disordered" evidence="2">
    <location>
        <begin position="1"/>
        <end position="54"/>
    </location>
</feature>
<dbReference type="RefSeq" id="XP_069311084.1">
    <property type="nucleotide sequence ID" value="XM_069448182.1"/>
</dbReference>
<evidence type="ECO:0000313" key="4">
    <source>
        <dbReference type="Proteomes" id="UP001578633"/>
    </source>
</evidence>
<dbReference type="EMBL" id="JBHGVX010000001">
    <property type="protein sequence ID" value="KAL1800500.1"/>
    <property type="molecule type" value="Genomic_DNA"/>
</dbReference>
<organism evidence="3 4">
    <name type="scientific">Alternaria dauci</name>
    <dbReference type="NCBI Taxonomy" id="48095"/>
    <lineage>
        <taxon>Eukaryota</taxon>
        <taxon>Fungi</taxon>
        <taxon>Dikarya</taxon>
        <taxon>Ascomycota</taxon>
        <taxon>Pezizomycotina</taxon>
        <taxon>Dothideomycetes</taxon>
        <taxon>Pleosporomycetidae</taxon>
        <taxon>Pleosporales</taxon>
        <taxon>Pleosporineae</taxon>
        <taxon>Pleosporaceae</taxon>
        <taxon>Alternaria</taxon>
        <taxon>Alternaria sect. Porri</taxon>
    </lineage>
</organism>
<protein>
    <submittedName>
        <fullName evidence="3">Uncharacterized protein</fullName>
    </submittedName>
</protein>
<feature type="compositionally biased region" description="Polar residues" evidence="2">
    <location>
        <begin position="39"/>
        <end position="49"/>
    </location>
</feature>
<feature type="region of interest" description="Disordered" evidence="2">
    <location>
        <begin position="150"/>
        <end position="169"/>
    </location>
</feature>
<feature type="compositionally biased region" description="Polar residues" evidence="2">
    <location>
        <begin position="295"/>
        <end position="309"/>
    </location>
</feature>